<feature type="region of interest" description="Disordered" evidence="6">
    <location>
        <begin position="1"/>
        <end position="34"/>
    </location>
</feature>
<comment type="subcellular location">
    <subcellularLocation>
        <location evidence="1">Membrane</location>
        <topology evidence="1">Multi-pass membrane protein</topology>
    </subcellularLocation>
</comment>
<reference evidence="9" key="1">
    <citation type="submission" date="2019-08" db="EMBL/GenBank/DDBJ databases">
        <title>The improved chromosome-level genome for the pearl oyster Pinctada fucata martensii using PacBio sequencing and Hi-C.</title>
        <authorList>
            <person name="Zheng Z."/>
        </authorList>
    </citation>
    <scope>NUCLEOTIDE SEQUENCE</scope>
    <source>
        <strain evidence="9">ZZ-2019</strain>
        <tissue evidence="9">Adductor muscle</tissue>
    </source>
</reference>
<dbReference type="GO" id="GO:1902600">
    <property type="term" value="P:proton transmembrane transport"/>
    <property type="evidence" value="ECO:0007669"/>
    <property type="project" value="InterPro"/>
</dbReference>
<feature type="transmembrane region" description="Helical" evidence="7">
    <location>
        <begin position="503"/>
        <end position="524"/>
    </location>
</feature>
<evidence type="ECO:0000256" key="7">
    <source>
        <dbReference type="SAM" id="Phobius"/>
    </source>
</evidence>
<dbReference type="PANTHER" id="PTHR31102:SF1">
    <property type="entry name" value="CATION_H+ EXCHANGER DOMAIN-CONTAINING PROTEIN"/>
    <property type="match status" value="1"/>
</dbReference>
<organism evidence="9 10">
    <name type="scientific">Pinctada imbricata</name>
    <name type="common">Atlantic pearl-oyster</name>
    <name type="synonym">Pinctada martensii</name>
    <dbReference type="NCBI Taxonomy" id="66713"/>
    <lineage>
        <taxon>Eukaryota</taxon>
        <taxon>Metazoa</taxon>
        <taxon>Spiralia</taxon>
        <taxon>Lophotrochozoa</taxon>
        <taxon>Mollusca</taxon>
        <taxon>Bivalvia</taxon>
        <taxon>Autobranchia</taxon>
        <taxon>Pteriomorphia</taxon>
        <taxon>Pterioida</taxon>
        <taxon>Pterioidea</taxon>
        <taxon>Pteriidae</taxon>
        <taxon>Pinctada</taxon>
    </lineage>
</organism>
<feature type="transmembrane region" description="Helical" evidence="7">
    <location>
        <begin position="396"/>
        <end position="419"/>
    </location>
</feature>
<feature type="transmembrane region" description="Helical" evidence="7">
    <location>
        <begin position="316"/>
        <end position="334"/>
    </location>
</feature>
<feature type="compositionally biased region" description="Basic and acidic residues" evidence="6">
    <location>
        <begin position="545"/>
        <end position="565"/>
    </location>
</feature>
<proteinExistence type="inferred from homology"/>
<accession>A0AA88XU42</accession>
<dbReference type="InterPro" id="IPR038770">
    <property type="entry name" value="Na+/solute_symporter_sf"/>
</dbReference>
<feature type="transmembrane region" description="Helical" evidence="7">
    <location>
        <begin position="463"/>
        <end position="483"/>
    </location>
</feature>
<dbReference type="AlphaFoldDB" id="A0AA88XU42"/>
<feature type="transmembrane region" description="Helical" evidence="7">
    <location>
        <begin position="365"/>
        <end position="384"/>
    </location>
</feature>
<evidence type="ECO:0000256" key="4">
    <source>
        <dbReference type="ARBA" id="ARBA00022989"/>
    </source>
</evidence>
<feature type="transmembrane region" description="Helical" evidence="7">
    <location>
        <begin position="272"/>
        <end position="296"/>
    </location>
</feature>
<keyword evidence="10" id="KW-1185">Reference proteome</keyword>
<feature type="compositionally biased region" description="Polar residues" evidence="6">
    <location>
        <begin position="11"/>
        <end position="21"/>
    </location>
</feature>
<keyword evidence="4 7" id="KW-1133">Transmembrane helix</keyword>
<dbReference type="PANTHER" id="PTHR31102">
    <property type="match status" value="1"/>
</dbReference>
<feature type="transmembrane region" description="Helical" evidence="7">
    <location>
        <begin position="239"/>
        <end position="260"/>
    </location>
</feature>
<gene>
    <name evidence="9" type="ORF">FSP39_022505</name>
</gene>
<evidence type="ECO:0000259" key="8">
    <source>
        <dbReference type="Pfam" id="PF00999"/>
    </source>
</evidence>
<evidence type="ECO:0000256" key="3">
    <source>
        <dbReference type="ARBA" id="ARBA00022692"/>
    </source>
</evidence>
<evidence type="ECO:0000313" key="9">
    <source>
        <dbReference type="EMBL" id="KAK3091769.1"/>
    </source>
</evidence>
<feature type="domain" description="Cation/H+ exchanger transmembrane" evidence="8">
    <location>
        <begin position="135"/>
        <end position="520"/>
    </location>
</feature>
<keyword evidence="5 7" id="KW-0472">Membrane</keyword>
<dbReference type="Pfam" id="PF00999">
    <property type="entry name" value="Na_H_Exchanger"/>
    <property type="match status" value="1"/>
</dbReference>
<dbReference type="Gene3D" id="1.20.1530.20">
    <property type="match status" value="1"/>
</dbReference>
<dbReference type="InterPro" id="IPR006153">
    <property type="entry name" value="Cation/H_exchanger_TM"/>
</dbReference>
<dbReference type="GO" id="GO:0015297">
    <property type="term" value="F:antiporter activity"/>
    <property type="evidence" value="ECO:0007669"/>
    <property type="project" value="InterPro"/>
</dbReference>
<keyword evidence="3 7" id="KW-0812">Transmembrane</keyword>
<comment type="similarity">
    <text evidence="2">Belongs to the monovalent cation:proton antiporter 1 (CPA1) transporter (TC 2.A.36) family.</text>
</comment>
<evidence type="ECO:0000256" key="2">
    <source>
        <dbReference type="ARBA" id="ARBA00007367"/>
    </source>
</evidence>
<comment type="caution">
    <text evidence="9">The sequence shown here is derived from an EMBL/GenBank/DDBJ whole genome shotgun (WGS) entry which is preliminary data.</text>
</comment>
<feature type="transmembrane region" description="Helical" evidence="7">
    <location>
        <begin position="126"/>
        <end position="145"/>
    </location>
</feature>
<evidence type="ECO:0000256" key="6">
    <source>
        <dbReference type="SAM" id="MobiDB-lite"/>
    </source>
</evidence>
<protein>
    <recommendedName>
        <fullName evidence="8">Cation/H+ exchanger transmembrane domain-containing protein</fullName>
    </recommendedName>
</protein>
<dbReference type="InterPro" id="IPR051843">
    <property type="entry name" value="CPA1_transporter"/>
</dbReference>
<dbReference type="GO" id="GO:0016020">
    <property type="term" value="C:membrane"/>
    <property type="evidence" value="ECO:0007669"/>
    <property type="project" value="UniProtKB-SubCell"/>
</dbReference>
<evidence type="ECO:0000256" key="1">
    <source>
        <dbReference type="ARBA" id="ARBA00004141"/>
    </source>
</evidence>
<evidence type="ECO:0000256" key="5">
    <source>
        <dbReference type="ARBA" id="ARBA00023136"/>
    </source>
</evidence>
<sequence>MSDSEEHEVNGKQNMNGSRSMLPQDEGTEQSQDEDVNVTVEIQDHVHHKRCRALCICCHACCKPCRTKYHPLPPKASIFQRLKFAFMCPPHGNIAMYIQFVVLMAMSWAVLVALTQENAMPGGNLFALIVLFAGSVIGGYIFSLIRLPPLLGMLIVGAMLRNIPHVKEAVGEAIEPSWSGALRQIALTVILIRAGLGLDPVALKKLSFTVLRLAFTPCLTECVASAIASHFLLGLPWEWAFMLGFVLAAVSPAVVVPSLLNLSDRGYGLDKGVPTLVIAAASVDDVLAITGFGVVLGITFSTGDLAVSIIKGPLEALLGVTYGIVFGMFLWYFPNVKSNNLVFYRSLLLFAGGLMATFGSTAVHLSGAGPLGCLTVAFVAAYKWRKQRKEGEPDAMAEVVAILWMLFQPLLFALIGSAVDIEKSLQGDTVGLGIATLAIGLVVRIIVTFLVVFGAGLSIKEQFFVALAWFPKATVQAAIGGLALDLTIKNNANHLMDYGRQVLTIAVLSIIITAPIGAIAIALSGPRLLNKVDKEGKVVMQNSTDPERTSMLDDRQEEKTEMNQL</sequence>
<dbReference type="Proteomes" id="UP001186944">
    <property type="component" value="Unassembled WGS sequence"/>
</dbReference>
<evidence type="ECO:0000313" key="10">
    <source>
        <dbReference type="Proteomes" id="UP001186944"/>
    </source>
</evidence>
<feature type="region of interest" description="Disordered" evidence="6">
    <location>
        <begin position="543"/>
        <end position="565"/>
    </location>
</feature>
<feature type="transmembrane region" description="Helical" evidence="7">
    <location>
        <begin position="341"/>
        <end position="359"/>
    </location>
</feature>
<name>A0AA88XU42_PINIB</name>
<feature type="transmembrane region" description="Helical" evidence="7">
    <location>
        <begin position="431"/>
        <end position="456"/>
    </location>
</feature>
<dbReference type="EMBL" id="VSWD01000010">
    <property type="protein sequence ID" value="KAK3091769.1"/>
    <property type="molecule type" value="Genomic_DNA"/>
</dbReference>
<feature type="transmembrane region" description="Helical" evidence="7">
    <location>
        <begin position="94"/>
        <end position="114"/>
    </location>
</feature>